<gene>
    <name evidence="2" type="ORF">B0H63DRAFT_510658</name>
</gene>
<name>A0AAE0NQT5_9PEZI</name>
<evidence type="ECO:0000313" key="3">
    <source>
        <dbReference type="Proteomes" id="UP001285441"/>
    </source>
</evidence>
<dbReference type="InterPro" id="IPR000719">
    <property type="entry name" value="Prot_kinase_dom"/>
</dbReference>
<dbReference type="InterPro" id="IPR011009">
    <property type="entry name" value="Kinase-like_dom_sf"/>
</dbReference>
<evidence type="ECO:0000313" key="2">
    <source>
        <dbReference type="EMBL" id="KAK3386008.1"/>
    </source>
</evidence>
<dbReference type="PANTHER" id="PTHR37542:SF3">
    <property type="entry name" value="PRION-INHIBITION AND PROPAGATION HELO DOMAIN-CONTAINING PROTEIN"/>
    <property type="match status" value="1"/>
</dbReference>
<dbReference type="PROSITE" id="PS50011">
    <property type="entry name" value="PROTEIN_KINASE_DOM"/>
    <property type="match status" value="1"/>
</dbReference>
<feature type="domain" description="Protein kinase" evidence="1">
    <location>
        <begin position="91"/>
        <end position="489"/>
    </location>
</feature>
<dbReference type="GO" id="GO:0004672">
    <property type="term" value="F:protein kinase activity"/>
    <property type="evidence" value="ECO:0007669"/>
    <property type="project" value="InterPro"/>
</dbReference>
<protein>
    <recommendedName>
        <fullName evidence="1">Protein kinase domain-containing protein</fullName>
    </recommendedName>
</protein>
<dbReference type="PANTHER" id="PTHR37542">
    <property type="entry name" value="HELO DOMAIN-CONTAINING PROTEIN-RELATED"/>
    <property type="match status" value="1"/>
</dbReference>
<accession>A0AAE0NQT5</accession>
<proteinExistence type="predicted"/>
<dbReference type="EMBL" id="JAULSW010000004">
    <property type="protein sequence ID" value="KAK3386008.1"/>
    <property type="molecule type" value="Genomic_DNA"/>
</dbReference>
<reference evidence="2" key="2">
    <citation type="submission" date="2023-06" db="EMBL/GenBank/DDBJ databases">
        <authorList>
            <consortium name="Lawrence Berkeley National Laboratory"/>
            <person name="Haridas S."/>
            <person name="Hensen N."/>
            <person name="Bonometti L."/>
            <person name="Westerberg I."/>
            <person name="Brannstrom I.O."/>
            <person name="Guillou S."/>
            <person name="Cros-Aarteil S."/>
            <person name="Calhoun S."/>
            <person name="Kuo A."/>
            <person name="Mondo S."/>
            <person name="Pangilinan J."/>
            <person name="Riley R."/>
            <person name="LaButti K."/>
            <person name="Andreopoulos B."/>
            <person name="Lipzen A."/>
            <person name="Chen C."/>
            <person name="Yanf M."/>
            <person name="Daum C."/>
            <person name="Ng V."/>
            <person name="Clum A."/>
            <person name="Steindorff A."/>
            <person name="Ohm R."/>
            <person name="Martin F."/>
            <person name="Silar P."/>
            <person name="Natvig D."/>
            <person name="Lalanne C."/>
            <person name="Gautier V."/>
            <person name="Ament-velasquez S.L."/>
            <person name="Kruys A."/>
            <person name="Hutchinson M.I."/>
            <person name="Powell A.J."/>
            <person name="Barry K."/>
            <person name="Miller A.N."/>
            <person name="Grigoriev I.V."/>
            <person name="Debuchy R."/>
            <person name="Gladieux P."/>
            <person name="Thoren M.H."/>
            <person name="Johannesson H."/>
        </authorList>
    </citation>
    <scope>NUCLEOTIDE SEQUENCE</scope>
    <source>
        <strain evidence="2">CBS 232.78</strain>
    </source>
</reference>
<dbReference type="Proteomes" id="UP001285441">
    <property type="component" value="Unassembled WGS sequence"/>
</dbReference>
<dbReference type="SUPFAM" id="SSF56112">
    <property type="entry name" value="Protein kinase-like (PK-like)"/>
    <property type="match status" value="1"/>
</dbReference>
<keyword evidence="3" id="KW-1185">Reference proteome</keyword>
<organism evidence="2 3">
    <name type="scientific">Podospora didyma</name>
    <dbReference type="NCBI Taxonomy" id="330526"/>
    <lineage>
        <taxon>Eukaryota</taxon>
        <taxon>Fungi</taxon>
        <taxon>Dikarya</taxon>
        <taxon>Ascomycota</taxon>
        <taxon>Pezizomycotina</taxon>
        <taxon>Sordariomycetes</taxon>
        <taxon>Sordariomycetidae</taxon>
        <taxon>Sordariales</taxon>
        <taxon>Podosporaceae</taxon>
        <taxon>Podospora</taxon>
    </lineage>
</organism>
<sequence>MWGSESPVVSKIQCYAEILSTIASVEERLGIVKPSSDKLIVLELQRDSIKTQIEFLRRVDRCLIEQQAGLLQRLIFTLHTKLAAADAKLDVSDANDNGHPFPGDVTLGESIDDAATDQDIDDFTLGQTIDELSNDLNSWLQVFDAAWLLMLLPFKFEGAKKFSIRFSTARVLEAPQDSTSKSGIYIVETLHIPQTAGNELVRVFAQSINNLAALLHSLEPTSDAGCGLLRSHGTLSRPFYGSSSPKTIGMAFKVPGYYRLDQAVQVAKQLASAVGLFHACGITHKSVRPENVLLFPFVCASSSSSTGGVPGGSAFLVGFDQIRHNSFPNEARPVVDERWSVKLYRHPETRGDSVTAQERNIMNHDIYSLGVCLLGMGLGETLLFITRLKVQEKDRARRFLDLRPDDEFKVSDEDVALFNKAKFVKLAGRELRARAGDIYADVVLGCLTCLDDGNEVFGDEKALGEDKDGVVVGVLFVEQVMMELGKIVV</sequence>
<comment type="caution">
    <text evidence="2">The sequence shown here is derived from an EMBL/GenBank/DDBJ whole genome shotgun (WGS) entry which is preliminary data.</text>
</comment>
<reference evidence="2" key="1">
    <citation type="journal article" date="2023" name="Mol. Phylogenet. Evol.">
        <title>Genome-scale phylogeny and comparative genomics of the fungal order Sordariales.</title>
        <authorList>
            <person name="Hensen N."/>
            <person name="Bonometti L."/>
            <person name="Westerberg I."/>
            <person name="Brannstrom I.O."/>
            <person name="Guillou S."/>
            <person name="Cros-Aarteil S."/>
            <person name="Calhoun S."/>
            <person name="Haridas S."/>
            <person name="Kuo A."/>
            <person name="Mondo S."/>
            <person name="Pangilinan J."/>
            <person name="Riley R."/>
            <person name="LaButti K."/>
            <person name="Andreopoulos B."/>
            <person name="Lipzen A."/>
            <person name="Chen C."/>
            <person name="Yan M."/>
            <person name="Daum C."/>
            <person name="Ng V."/>
            <person name="Clum A."/>
            <person name="Steindorff A."/>
            <person name="Ohm R.A."/>
            <person name="Martin F."/>
            <person name="Silar P."/>
            <person name="Natvig D.O."/>
            <person name="Lalanne C."/>
            <person name="Gautier V."/>
            <person name="Ament-Velasquez S.L."/>
            <person name="Kruys A."/>
            <person name="Hutchinson M.I."/>
            <person name="Powell A.J."/>
            <person name="Barry K."/>
            <person name="Miller A.N."/>
            <person name="Grigoriev I.V."/>
            <person name="Debuchy R."/>
            <person name="Gladieux P."/>
            <person name="Hiltunen Thoren M."/>
            <person name="Johannesson H."/>
        </authorList>
    </citation>
    <scope>NUCLEOTIDE SEQUENCE</scope>
    <source>
        <strain evidence="2">CBS 232.78</strain>
    </source>
</reference>
<dbReference type="GO" id="GO:0005524">
    <property type="term" value="F:ATP binding"/>
    <property type="evidence" value="ECO:0007669"/>
    <property type="project" value="InterPro"/>
</dbReference>
<dbReference type="Gene3D" id="1.10.510.10">
    <property type="entry name" value="Transferase(Phosphotransferase) domain 1"/>
    <property type="match status" value="1"/>
</dbReference>
<evidence type="ECO:0000259" key="1">
    <source>
        <dbReference type="PROSITE" id="PS50011"/>
    </source>
</evidence>
<dbReference type="AlphaFoldDB" id="A0AAE0NQT5"/>